<keyword evidence="1" id="KW-0812">Transmembrane</keyword>
<keyword evidence="3" id="KW-1185">Reference proteome</keyword>
<reference evidence="2 3" key="1">
    <citation type="submission" date="2019-08" db="EMBL/GenBank/DDBJ databases">
        <title>Genome of Phaeodactylibacter luteus.</title>
        <authorList>
            <person name="Bowman J.P."/>
        </authorList>
    </citation>
    <scope>NUCLEOTIDE SEQUENCE [LARGE SCALE GENOMIC DNA]</scope>
    <source>
        <strain evidence="2 3">KCTC 42180</strain>
    </source>
</reference>
<dbReference type="OrthoDB" id="7060422at2"/>
<keyword evidence="1" id="KW-1133">Transmembrane helix</keyword>
<gene>
    <name evidence="2" type="ORF">FRY97_20575</name>
</gene>
<evidence type="ECO:0000313" key="3">
    <source>
        <dbReference type="Proteomes" id="UP000321580"/>
    </source>
</evidence>
<dbReference type="EMBL" id="VOOR01000078">
    <property type="protein sequence ID" value="TXB60538.1"/>
    <property type="molecule type" value="Genomic_DNA"/>
</dbReference>
<dbReference type="RefSeq" id="WP_147169508.1">
    <property type="nucleotide sequence ID" value="NZ_VOOR01000078.1"/>
</dbReference>
<dbReference type="AlphaFoldDB" id="A0A5C6RGH8"/>
<feature type="transmembrane region" description="Helical" evidence="1">
    <location>
        <begin position="12"/>
        <end position="33"/>
    </location>
</feature>
<feature type="transmembrane region" description="Helical" evidence="1">
    <location>
        <begin position="88"/>
        <end position="106"/>
    </location>
</feature>
<keyword evidence="1" id="KW-0472">Membrane</keyword>
<name>A0A5C6RGH8_9BACT</name>
<organism evidence="2 3">
    <name type="scientific">Phaeodactylibacter luteus</name>
    <dbReference type="NCBI Taxonomy" id="1564516"/>
    <lineage>
        <taxon>Bacteria</taxon>
        <taxon>Pseudomonadati</taxon>
        <taxon>Bacteroidota</taxon>
        <taxon>Saprospiria</taxon>
        <taxon>Saprospirales</taxon>
        <taxon>Haliscomenobacteraceae</taxon>
        <taxon>Phaeodactylibacter</taxon>
    </lineage>
</organism>
<dbReference type="Proteomes" id="UP000321580">
    <property type="component" value="Unassembled WGS sequence"/>
</dbReference>
<dbReference type="InterPro" id="IPR025495">
    <property type="entry name" value="DUF4386"/>
</dbReference>
<protein>
    <submittedName>
        <fullName evidence="2">DUF4386 domain-containing protein</fullName>
    </submittedName>
</protein>
<sequence>MISMTPENNARAAGWSLLIMAVLAGFAFGYVYSPLSLAENQPLSAQHLPVIRLSIAAWWGIALLDVLVALALLQLFAPAHYKGATIMAGLRLLYTVGLGVAIFRLHQAARLLAAAQQAQQALEAWLSFQNIWSAALIIFGLHLCALGWLCFKAAQVPTLWGWLLMAAGISYLTVHLGLQFPSTTALSKTLETVLSLPMALGELGFAFWLLLSVRKQKKPYPLSAQP</sequence>
<evidence type="ECO:0000256" key="1">
    <source>
        <dbReference type="SAM" id="Phobius"/>
    </source>
</evidence>
<feature type="transmembrane region" description="Helical" evidence="1">
    <location>
        <begin position="192"/>
        <end position="211"/>
    </location>
</feature>
<proteinExistence type="predicted"/>
<feature type="transmembrane region" description="Helical" evidence="1">
    <location>
        <begin position="53"/>
        <end position="76"/>
    </location>
</feature>
<accession>A0A5C6RGH8</accession>
<feature type="transmembrane region" description="Helical" evidence="1">
    <location>
        <begin position="131"/>
        <end position="151"/>
    </location>
</feature>
<dbReference type="Pfam" id="PF14329">
    <property type="entry name" value="DUF4386"/>
    <property type="match status" value="1"/>
</dbReference>
<feature type="transmembrane region" description="Helical" evidence="1">
    <location>
        <begin position="158"/>
        <end position="180"/>
    </location>
</feature>
<evidence type="ECO:0000313" key="2">
    <source>
        <dbReference type="EMBL" id="TXB60538.1"/>
    </source>
</evidence>
<comment type="caution">
    <text evidence="2">The sequence shown here is derived from an EMBL/GenBank/DDBJ whole genome shotgun (WGS) entry which is preliminary data.</text>
</comment>